<feature type="transmembrane region" description="Helical" evidence="8">
    <location>
        <begin position="144"/>
        <end position="164"/>
    </location>
</feature>
<comment type="similarity">
    <text evidence="8">Belongs to the binding-protein-dependent transport system permease family.</text>
</comment>
<dbReference type="InterPro" id="IPR035906">
    <property type="entry name" value="MetI-like_sf"/>
</dbReference>
<organism evidence="10 11">
    <name type="scientific">Melghirimyces algeriensis</name>
    <dbReference type="NCBI Taxonomy" id="910412"/>
    <lineage>
        <taxon>Bacteria</taxon>
        <taxon>Bacillati</taxon>
        <taxon>Bacillota</taxon>
        <taxon>Bacilli</taxon>
        <taxon>Bacillales</taxon>
        <taxon>Thermoactinomycetaceae</taxon>
        <taxon>Melghirimyces</taxon>
    </lineage>
</organism>
<evidence type="ECO:0000256" key="8">
    <source>
        <dbReference type="RuleBase" id="RU363032"/>
    </source>
</evidence>
<feature type="transmembrane region" description="Helical" evidence="8">
    <location>
        <begin position="185"/>
        <end position="207"/>
    </location>
</feature>
<feature type="domain" description="ABC transmembrane type-1" evidence="9">
    <location>
        <begin position="73"/>
        <end position="265"/>
    </location>
</feature>
<dbReference type="PROSITE" id="PS50928">
    <property type="entry name" value="ABC_TM1"/>
    <property type="match status" value="1"/>
</dbReference>
<name>A0A521EZA9_9BACL</name>
<dbReference type="EMBL" id="FXTI01000011">
    <property type="protein sequence ID" value="SMO89207.1"/>
    <property type="molecule type" value="Genomic_DNA"/>
</dbReference>
<feature type="transmembrane region" description="Helical" evidence="8">
    <location>
        <begin position="110"/>
        <end position="132"/>
    </location>
</feature>
<evidence type="ECO:0000256" key="4">
    <source>
        <dbReference type="ARBA" id="ARBA00022597"/>
    </source>
</evidence>
<dbReference type="GO" id="GO:0005886">
    <property type="term" value="C:plasma membrane"/>
    <property type="evidence" value="ECO:0007669"/>
    <property type="project" value="UniProtKB-SubCell"/>
</dbReference>
<dbReference type="CDD" id="cd06261">
    <property type="entry name" value="TM_PBP2"/>
    <property type="match status" value="1"/>
</dbReference>
<evidence type="ECO:0000256" key="1">
    <source>
        <dbReference type="ARBA" id="ARBA00004651"/>
    </source>
</evidence>
<protein>
    <submittedName>
        <fullName evidence="10">Carbohydrate ABC transporter membrane protein 2, CUT1 family</fullName>
    </submittedName>
</protein>
<reference evidence="10 11" key="1">
    <citation type="submission" date="2017-05" db="EMBL/GenBank/DDBJ databases">
        <authorList>
            <person name="Varghese N."/>
            <person name="Submissions S."/>
        </authorList>
    </citation>
    <scope>NUCLEOTIDE SEQUENCE [LARGE SCALE GENOMIC DNA]</scope>
    <source>
        <strain evidence="10 11">DSM 45474</strain>
    </source>
</reference>
<feature type="transmembrane region" description="Helical" evidence="8">
    <location>
        <begin position="79"/>
        <end position="98"/>
    </location>
</feature>
<sequence>MNTKWKSHMGIVLTYLVLLFMVVISIYPILWVIGSSLNPGTSLFSSSLIPQNATLKHYIWLFTSSDSQYVTWYLNTLKIAVINSLISILLTTATAYAFSRYRFIGRKHGLMAFLILQMFPSLMAMVAFYVLLNMVNLLDTHWGLILIYAGGQIPFNTWLVKGFFDTIPRGLDEAAKIDGAGHNTIFFRIMLPLAKPIVAVVALFNFITPMTDFLLPQIILTSSEKQTLAVGLFSFINEQFGKNFTQFAAGAVLIAIPIAVVFIALQRYFISGLTTGATKG</sequence>
<dbReference type="RefSeq" id="WP_142506482.1">
    <property type="nucleotide sequence ID" value="NZ_FXTI01000011.1"/>
</dbReference>
<dbReference type="OrthoDB" id="9794684at2"/>
<evidence type="ECO:0000313" key="10">
    <source>
        <dbReference type="EMBL" id="SMO89207.1"/>
    </source>
</evidence>
<dbReference type="GO" id="GO:0042956">
    <property type="term" value="P:maltodextrin transmembrane transport"/>
    <property type="evidence" value="ECO:0007669"/>
    <property type="project" value="TreeGrafter"/>
</dbReference>
<dbReference type="AlphaFoldDB" id="A0A521EZA9"/>
<gene>
    <name evidence="10" type="ORF">SAMN06264849_11195</name>
</gene>
<keyword evidence="4" id="KW-0762">Sugar transport</keyword>
<evidence type="ECO:0000256" key="2">
    <source>
        <dbReference type="ARBA" id="ARBA00022448"/>
    </source>
</evidence>
<dbReference type="Proteomes" id="UP000315636">
    <property type="component" value="Unassembled WGS sequence"/>
</dbReference>
<evidence type="ECO:0000313" key="11">
    <source>
        <dbReference type="Proteomes" id="UP000315636"/>
    </source>
</evidence>
<keyword evidence="5 8" id="KW-0812">Transmembrane</keyword>
<keyword evidence="6 8" id="KW-1133">Transmembrane helix</keyword>
<keyword evidence="11" id="KW-1185">Reference proteome</keyword>
<comment type="subcellular location">
    <subcellularLocation>
        <location evidence="1 8">Cell membrane</location>
        <topology evidence="1 8">Multi-pass membrane protein</topology>
    </subcellularLocation>
</comment>
<evidence type="ECO:0000256" key="7">
    <source>
        <dbReference type="ARBA" id="ARBA00023136"/>
    </source>
</evidence>
<proteinExistence type="inferred from homology"/>
<dbReference type="FunFam" id="1.10.3720.10:FF:000034">
    <property type="entry name" value="Sugar ABC transporter permease"/>
    <property type="match status" value="1"/>
</dbReference>
<dbReference type="Pfam" id="PF00528">
    <property type="entry name" value="BPD_transp_1"/>
    <property type="match status" value="1"/>
</dbReference>
<evidence type="ECO:0000259" key="9">
    <source>
        <dbReference type="PROSITE" id="PS50928"/>
    </source>
</evidence>
<dbReference type="PANTHER" id="PTHR32243:SF34">
    <property type="entry name" value="GALACTOOLIGOSACCHARIDES TRANSPORT SYSTEM PERMEASE PROTEIN GANQ"/>
    <property type="match status" value="1"/>
</dbReference>
<keyword evidence="2 8" id="KW-0813">Transport</keyword>
<evidence type="ECO:0000256" key="5">
    <source>
        <dbReference type="ARBA" id="ARBA00022692"/>
    </source>
</evidence>
<keyword evidence="7 8" id="KW-0472">Membrane</keyword>
<accession>A0A521EZA9</accession>
<dbReference type="SUPFAM" id="SSF161098">
    <property type="entry name" value="MetI-like"/>
    <property type="match status" value="1"/>
</dbReference>
<evidence type="ECO:0000256" key="6">
    <source>
        <dbReference type="ARBA" id="ARBA00022989"/>
    </source>
</evidence>
<dbReference type="Gene3D" id="1.10.3720.10">
    <property type="entry name" value="MetI-like"/>
    <property type="match status" value="1"/>
</dbReference>
<dbReference type="PANTHER" id="PTHR32243">
    <property type="entry name" value="MALTOSE TRANSPORT SYSTEM PERMEASE-RELATED"/>
    <property type="match status" value="1"/>
</dbReference>
<feature type="transmembrane region" description="Helical" evidence="8">
    <location>
        <begin position="244"/>
        <end position="265"/>
    </location>
</feature>
<dbReference type="GO" id="GO:0015423">
    <property type="term" value="F:ABC-type maltose transporter activity"/>
    <property type="evidence" value="ECO:0007669"/>
    <property type="project" value="TreeGrafter"/>
</dbReference>
<feature type="transmembrane region" description="Helical" evidence="8">
    <location>
        <begin position="12"/>
        <end position="33"/>
    </location>
</feature>
<dbReference type="InterPro" id="IPR050901">
    <property type="entry name" value="BP-dep_ABC_trans_perm"/>
</dbReference>
<evidence type="ECO:0000256" key="3">
    <source>
        <dbReference type="ARBA" id="ARBA00022475"/>
    </source>
</evidence>
<keyword evidence="3" id="KW-1003">Cell membrane</keyword>
<dbReference type="InterPro" id="IPR000515">
    <property type="entry name" value="MetI-like"/>
</dbReference>